<reference evidence="4 5" key="1">
    <citation type="journal article" date="2014" name="Curr. Microbiol.">
        <title>Spirosoma radiotolerans sp. nov., a gamma-radiation-resistant bacterium isolated from gamma ray-irradiated soil.</title>
        <authorList>
            <person name="Lee J.J."/>
            <person name="Srinivasan S."/>
            <person name="Lim S."/>
            <person name="Joe M."/>
            <person name="Im S."/>
            <person name="Bae S.I."/>
            <person name="Park K.R."/>
            <person name="Han J.H."/>
            <person name="Park S.H."/>
            <person name="Joo B.M."/>
            <person name="Park S.J."/>
            <person name="Kim M.K."/>
        </authorList>
    </citation>
    <scope>NUCLEOTIDE SEQUENCE [LARGE SCALE GENOMIC DNA]</scope>
    <source>
        <strain evidence="4 5">DG5A</strain>
    </source>
</reference>
<dbReference type="STRING" id="1379870.SD10_17450"/>
<dbReference type="PANTHER" id="PTHR12304">
    <property type="entry name" value="INOSINE-URIDINE PREFERRING NUCLEOSIDE HYDROLASE"/>
    <property type="match status" value="1"/>
</dbReference>
<name>A0A0E3ZW58_9BACT</name>
<evidence type="ECO:0000313" key="4">
    <source>
        <dbReference type="EMBL" id="AKD56430.1"/>
    </source>
</evidence>
<dbReference type="Pfam" id="PF01156">
    <property type="entry name" value="IU_nuc_hydro"/>
    <property type="match status" value="1"/>
</dbReference>
<protein>
    <submittedName>
        <fullName evidence="4">Nucleoside hydrolase</fullName>
    </submittedName>
</protein>
<dbReference type="AlphaFoldDB" id="A0A0E3ZW58"/>
<dbReference type="SUPFAM" id="SSF53590">
    <property type="entry name" value="Nucleoside hydrolase"/>
    <property type="match status" value="1"/>
</dbReference>
<dbReference type="PANTHER" id="PTHR12304:SF46">
    <property type="entry name" value="INOSINE-ADENOSINE-GUANOSINE-NUCLEOSIDE HYDROLASE"/>
    <property type="match status" value="1"/>
</dbReference>
<dbReference type="InterPro" id="IPR023186">
    <property type="entry name" value="IUNH"/>
</dbReference>
<dbReference type="HOGENOM" id="CLU_057937_0_0_10"/>
<evidence type="ECO:0000256" key="2">
    <source>
        <dbReference type="ARBA" id="ARBA00023295"/>
    </source>
</evidence>
<keyword evidence="2" id="KW-0326">Glycosidase</keyword>
<proteinExistence type="predicted"/>
<dbReference type="RefSeq" id="WP_046575472.1">
    <property type="nucleotide sequence ID" value="NZ_CP010429.1"/>
</dbReference>
<dbReference type="GO" id="GO:0006152">
    <property type="term" value="P:purine nucleoside catabolic process"/>
    <property type="evidence" value="ECO:0007669"/>
    <property type="project" value="TreeGrafter"/>
</dbReference>
<keyword evidence="5" id="KW-1185">Reference proteome</keyword>
<dbReference type="PATRIC" id="fig|1379870.5.peg.3782"/>
<dbReference type="OrthoDB" id="9797882at2"/>
<dbReference type="Gene3D" id="3.90.245.10">
    <property type="entry name" value="Ribonucleoside hydrolase-like"/>
    <property type="match status" value="1"/>
</dbReference>
<dbReference type="KEGG" id="srd:SD10_17450"/>
<dbReference type="EMBL" id="CP010429">
    <property type="protein sequence ID" value="AKD56430.1"/>
    <property type="molecule type" value="Genomic_DNA"/>
</dbReference>
<feature type="domain" description="Inosine/uridine-preferring nucleoside hydrolase" evidence="3">
    <location>
        <begin position="6"/>
        <end position="300"/>
    </location>
</feature>
<dbReference type="GO" id="GO:0008477">
    <property type="term" value="F:purine nucleosidase activity"/>
    <property type="evidence" value="ECO:0007669"/>
    <property type="project" value="TreeGrafter"/>
</dbReference>
<dbReference type="InterPro" id="IPR036452">
    <property type="entry name" value="Ribo_hydro-like"/>
</dbReference>
<organism evidence="4 5">
    <name type="scientific">Spirosoma radiotolerans</name>
    <dbReference type="NCBI Taxonomy" id="1379870"/>
    <lineage>
        <taxon>Bacteria</taxon>
        <taxon>Pseudomonadati</taxon>
        <taxon>Bacteroidota</taxon>
        <taxon>Cytophagia</taxon>
        <taxon>Cytophagales</taxon>
        <taxon>Cytophagaceae</taxon>
        <taxon>Spirosoma</taxon>
    </lineage>
</organism>
<accession>A0A0E3ZW58</accession>
<dbReference type="GO" id="GO:0005829">
    <property type="term" value="C:cytosol"/>
    <property type="evidence" value="ECO:0007669"/>
    <property type="project" value="TreeGrafter"/>
</dbReference>
<gene>
    <name evidence="4" type="ORF">SD10_17450</name>
</gene>
<evidence type="ECO:0000313" key="5">
    <source>
        <dbReference type="Proteomes" id="UP000033054"/>
    </source>
</evidence>
<dbReference type="Proteomes" id="UP000033054">
    <property type="component" value="Chromosome"/>
</dbReference>
<sequence length="309" mass="34811">MPKLLLMDHDGAIDDLLSQLLVLTMPDVQLIGVTVTPADCYIEPALDSTYKLLQLMEQEHVPLGRGDYYGINAFPGEWRARPEIINALPLLINLPKSPDPYAYLSAPDLIMETLTKATEKVSILLTGPCANLVLALEKAPELKEKIQEIVWMAGAFRVPGNVQTYQHDGTAEWNVFWDPISSQKLVSYELPLTLIPLDVTNHVPVTKPFLSALATQIDYRLSNLTGQFWALTIDTIPSYQYTYFMWDILATSYLAMPEHFTTERVKANVSTRPPNAGQTYLDESGYELTIATDVNVAYFYDYLLAQFKR</sequence>
<keyword evidence="1 4" id="KW-0378">Hydrolase</keyword>
<evidence type="ECO:0000256" key="1">
    <source>
        <dbReference type="ARBA" id="ARBA00022801"/>
    </source>
</evidence>
<evidence type="ECO:0000259" key="3">
    <source>
        <dbReference type="Pfam" id="PF01156"/>
    </source>
</evidence>
<dbReference type="InterPro" id="IPR001910">
    <property type="entry name" value="Inosine/uridine_hydrolase_dom"/>
</dbReference>